<proteinExistence type="predicted"/>
<reference evidence="3" key="2">
    <citation type="submission" date="2025-08" db="UniProtKB">
        <authorList>
            <consortium name="Ensembl"/>
        </authorList>
    </citation>
    <scope>IDENTIFICATION</scope>
</reference>
<keyword evidence="2" id="KW-0325">Glycoprotein</keyword>
<dbReference type="Proteomes" id="UP000694397">
    <property type="component" value="Chromosome 20"/>
</dbReference>
<evidence type="ECO:0000313" key="4">
    <source>
        <dbReference type="Proteomes" id="UP000694397"/>
    </source>
</evidence>
<dbReference type="RefSeq" id="XP_018617006.1">
    <property type="nucleotide sequence ID" value="XM_018761490.1"/>
</dbReference>
<dbReference type="Ensembl" id="ENSSFOT00015035571.2">
    <property type="protein sequence ID" value="ENSSFOP00015035187.2"/>
    <property type="gene ID" value="ENSSFOG00015022393.2"/>
</dbReference>
<sequence>MDGLMYLLQKNASFSIDRITGILSDYQNSLMEDPQLLVSELSSLDIVQFTTVLRLLFGGRKEQIMMLEVNFSALRMSLEHSPGGNRSLFAVAREKCLSMLKEGHCVDLMGLLLSLSSGEFVQEDFIADIPTDLSDNTFRNLTAVFKDLYDMFSVTAQKAIYKWIITGLQKTSKSSRSLASWMTAENLWFLGRYMVHLTVQTVQRISLSEMRIFIHYDNATKQLDCVYDIRPGVGRAFLHRVNASGFDMANVSIAYRLGLLVCFYDNVHLLDSSDARILLHQLIKCNQLRGSLIEVQKLKSQLLAIVIRNQTLNELLGSVSDAVVGLTTSQLESLSASAVRSSMAVLQQVSGWTRSQTMILVHKYLGANKVLTSRNISELGSLISGVDAKLFYTVSTGELAQAMEGTLLQHATHLNPTQQHALLSQILRAAEVEVVLKKIPGMLFDQVPLSALLHLPGLEMDVIEDKQLTSSQAFFLYDFLSRTTPAADLIRTGQLLKGITCDRIRRMDDDSLVDNFPIFEKNFSLLSPFQLNCLAWRYLEVLEMINLPIPPILLPALPTEFVKNMSATTCKGFLVALGRMDLHLLTLYTEKREAIIRKVLQCLSNGIRDEYDVDALGKLLCHLPPTALRDQLTLAALPAALRQLQACVHLTADQRAQVRRKLVQLHGPVREWSAELIQDLGSLVTLLSREEVLVLANKYPEEVFPLATKDGPTPIPEDFLLAIFEVVRGTLDKDLPSLSSEADCFLVESPSADDIRKLSEANVYWFAKELQCISTDTFSETVELLGSVKGFNLTQLKALKSRGEQVWGPLSTWKSYHVVSLGSIALALTEKDIKELDLSSIDTMTALSQQTRWTLQQMSSLLYHFLESSNLTLGELQASDLAGLGVLLCGAQPSHVHLISPEAYGTTAAQIGTLPCPLPVLQQLKGTAEKVFGKVGTWNSFVLQEVGIVAAGMSFEEIKEMSLDLMPYLQPQAIAAIPPESFRRFSKERLQSLGPGSALAVTSAQSAQLSDEQLQALQVARDGLRESLSSHIHPAASSSQGSGTVSSGFHLHLFSGWWVCILCSTVPGKWQHL</sequence>
<reference evidence="3" key="3">
    <citation type="submission" date="2025-09" db="UniProtKB">
        <authorList>
            <consortium name="Ensembl"/>
        </authorList>
    </citation>
    <scope>IDENTIFICATION</scope>
</reference>
<dbReference type="RefSeq" id="XP_018617004.1">
    <property type="nucleotide sequence ID" value="XM_018761488.1"/>
</dbReference>
<dbReference type="OrthoDB" id="8195838at2759"/>
<dbReference type="RefSeq" id="XP_018617005.1">
    <property type="nucleotide sequence ID" value="XM_018761489.1"/>
</dbReference>
<dbReference type="AlphaFoldDB" id="A0A8C9SDH8"/>
<evidence type="ECO:0000256" key="1">
    <source>
        <dbReference type="ARBA" id="ARBA00022729"/>
    </source>
</evidence>
<gene>
    <name evidence="3" type="primary">otoa</name>
</gene>
<dbReference type="CTD" id="146183"/>
<keyword evidence="1" id="KW-0732">Signal</keyword>
<dbReference type="GeneTree" id="ENSGT00950000182957"/>
<name>A0A8C9SDH8_SCLFO</name>
<dbReference type="InterPro" id="IPR026664">
    <property type="entry name" value="Stereocilin-rel"/>
</dbReference>
<dbReference type="GO" id="GO:0009986">
    <property type="term" value="C:cell surface"/>
    <property type="evidence" value="ECO:0007669"/>
    <property type="project" value="TreeGrafter"/>
</dbReference>
<reference evidence="3 4" key="1">
    <citation type="submission" date="2019-04" db="EMBL/GenBank/DDBJ databases">
        <authorList>
            <consortium name="Wellcome Sanger Institute Data Sharing"/>
        </authorList>
    </citation>
    <scope>NUCLEOTIDE SEQUENCE [LARGE SCALE GENOMIC DNA]</scope>
</reference>
<protein>
    <recommendedName>
        <fullName evidence="5">Otoancorin-like</fullName>
    </recommendedName>
</protein>
<evidence type="ECO:0000256" key="2">
    <source>
        <dbReference type="ARBA" id="ARBA00023180"/>
    </source>
</evidence>
<dbReference type="PANTHER" id="PTHR23412:SF18">
    <property type="entry name" value="OTOANCORIN"/>
    <property type="match status" value="1"/>
</dbReference>
<accession>A0A8C9SDH8</accession>
<keyword evidence="4" id="KW-1185">Reference proteome</keyword>
<organism evidence="3 4">
    <name type="scientific">Scleropages formosus</name>
    <name type="common">Asian bonytongue</name>
    <name type="synonym">Osteoglossum formosum</name>
    <dbReference type="NCBI Taxonomy" id="113540"/>
    <lineage>
        <taxon>Eukaryota</taxon>
        <taxon>Metazoa</taxon>
        <taxon>Chordata</taxon>
        <taxon>Craniata</taxon>
        <taxon>Vertebrata</taxon>
        <taxon>Euteleostomi</taxon>
        <taxon>Actinopterygii</taxon>
        <taxon>Neopterygii</taxon>
        <taxon>Teleostei</taxon>
        <taxon>Osteoglossocephala</taxon>
        <taxon>Osteoglossomorpha</taxon>
        <taxon>Osteoglossiformes</taxon>
        <taxon>Osteoglossidae</taxon>
        <taxon>Scleropages</taxon>
    </lineage>
</organism>
<dbReference type="PANTHER" id="PTHR23412">
    <property type="entry name" value="STEREOCILIN RELATED"/>
    <property type="match status" value="1"/>
</dbReference>
<evidence type="ECO:0008006" key="5">
    <source>
        <dbReference type="Google" id="ProtNLM"/>
    </source>
</evidence>
<dbReference type="GeneID" id="108939839"/>
<evidence type="ECO:0000313" key="3">
    <source>
        <dbReference type="Ensembl" id="ENSSFOP00015035187.2"/>
    </source>
</evidence>
<dbReference type="GO" id="GO:0007160">
    <property type="term" value="P:cell-matrix adhesion"/>
    <property type="evidence" value="ECO:0007669"/>
    <property type="project" value="TreeGrafter"/>
</dbReference>